<dbReference type="AlphaFoldDB" id="A0A1Q9BU05"/>
<feature type="region of interest" description="Disordered" evidence="1">
    <location>
        <begin position="1"/>
        <end position="35"/>
    </location>
</feature>
<evidence type="ECO:0000313" key="3">
    <source>
        <dbReference type="Proteomes" id="UP000186817"/>
    </source>
</evidence>
<evidence type="ECO:0000313" key="2">
    <source>
        <dbReference type="EMBL" id="OLP74171.1"/>
    </source>
</evidence>
<comment type="caution">
    <text evidence="2">The sequence shown here is derived from an EMBL/GenBank/DDBJ whole genome shotgun (WGS) entry which is preliminary data.</text>
</comment>
<evidence type="ECO:0000256" key="1">
    <source>
        <dbReference type="SAM" id="MobiDB-lite"/>
    </source>
</evidence>
<dbReference type="EMBL" id="LSRX01004159">
    <property type="protein sequence ID" value="OLP74171.1"/>
    <property type="molecule type" value="Genomic_DNA"/>
</dbReference>
<feature type="compositionally biased region" description="Basic and acidic residues" evidence="1">
    <location>
        <begin position="1"/>
        <end position="15"/>
    </location>
</feature>
<reference evidence="2 3" key="1">
    <citation type="submission" date="2016-02" db="EMBL/GenBank/DDBJ databases">
        <title>Genome analysis of coral dinoflagellate symbionts highlights evolutionary adaptations to a symbiotic lifestyle.</title>
        <authorList>
            <person name="Aranda M."/>
            <person name="Li Y."/>
            <person name="Liew Y.J."/>
            <person name="Baumgarten S."/>
            <person name="Simakov O."/>
            <person name="Wilson M."/>
            <person name="Piel J."/>
            <person name="Ashoor H."/>
            <person name="Bougouffa S."/>
            <person name="Bajic V.B."/>
            <person name="Ryu T."/>
            <person name="Ravasi T."/>
            <person name="Bayer T."/>
            <person name="Micklem G."/>
            <person name="Kim H."/>
            <person name="Bhak J."/>
            <person name="Lajeunesse T.C."/>
            <person name="Voolstra C.R."/>
        </authorList>
    </citation>
    <scope>NUCLEOTIDE SEQUENCE [LARGE SCALE GENOMIC DNA]</scope>
    <source>
        <strain evidence="2 3">CCMP2467</strain>
    </source>
</reference>
<feature type="non-terminal residue" evidence="2">
    <location>
        <position position="35"/>
    </location>
</feature>
<gene>
    <name evidence="2" type="ORF">AK812_SmicGene46368</name>
</gene>
<accession>A0A1Q9BU05</accession>
<feature type="non-terminal residue" evidence="2">
    <location>
        <position position="1"/>
    </location>
</feature>
<dbReference type="Proteomes" id="UP000186817">
    <property type="component" value="Unassembled WGS sequence"/>
</dbReference>
<name>A0A1Q9BU05_SYMMI</name>
<proteinExistence type="predicted"/>
<keyword evidence="3" id="KW-1185">Reference proteome</keyword>
<sequence length="35" mass="4083">PNQREVARRGEDTGARRLARGWRPPRTLRGKKRSP</sequence>
<organism evidence="2 3">
    <name type="scientific">Symbiodinium microadriaticum</name>
    <name type="common">Dinoflagellate</name>
    <name type="synonym">Zooxanthella microadriatica</name>
    <dbReference type="NCBI Taxonomy" id="2951"/>
    <lineage>
        <taxon>Eukaryota</taxon>
        <taxon>Sar</taxon>
        <taxon>Alveolata</taxon>
        <taxon>Dinophyceae</taxon>
        <taxon>Suessiales</taxon>
        <taxon>Symbiodiniaceae</taxon>
        <taxon>Symbiodinium</taxon>
    </lineage>
</organism>
<protein>
    <submittedName>
        <fullName evidence="2">Uncharacterized protein</fullName>
    </submittedName>
</protein>
<feature type="compositionally biased region" description="Basic residues" evidence="1">
    <location>
        <begin position="26"/>
        <end position="35"/>
    </location>
</feature>